<protein>
    <recommendedName>
        <fullName evidence="3">GAF domain-containing protein</fullName>
    </recommendedName>
</protein>
<sequence length="392" mass="45651">MIKKKASMRQGMCDSFADQKRIETLRSYQILNSTPENDFDEITNLAVKVFKCPVAYISFVDKNRSWFKSIKCFDNFGSGKGLGFLKIPVEFFETSYDNEDIIIVQDTLLDNRFSNLPCVIQHPYIRFYAATPIYSSIGHKLGYLCIMDNKVNDLSDSEKMYLKFLANRVVRLLELRRNRFLLSNINSNSLLENTVDIFDKNEMEICNSNVRFLHNQKSNSSNSECTYFQSEDNNINNIIVYDKYKFVSIQQIIENAISACHDEIKFFQIKLSLTWDLNPNLIIECKPFLISHVFSSILQNAIQFIKDKKYKWIDIALKEFVHDIEIVVSDSRSIVEDSIQRSANNDKQGIPNLLNYLNQYIGMQGGQVLMQKNCEQMTFKFILPKKILEYIN</sequence>
<dbReference type="PANTHER" id="PTHR43102">
    <property type="entry name" value="SLR1143 PROTEIN"/>
    <property type="match status" value="1"/>
</dbReference>
<dbReference type="SUPFAM" id="SSF55781">
    <property type="entry name" value="GAF domain-like"/>
    <property type="match status" value="1"/>
</dbReference>
<dbReference type="Proteomes" id="UP000184731">
    <property type="component" value="Chromosome"/>
</dbReference>
<dbReference type="Gene3D" id="3.30.450.40">
    <property type="match status" value="1"/>
</dbReference>
<keyword evidence="2" id="KW-1185">Reference proteome</keyword>
<proteinExistence type="predicted"/>
<name>A0A1L4D1W1_9BACT</name>
<organism evidence="1 2">
    <name type="scientific">Silvanigrella aquatica</name>
    <dbReference type="NCBI Taxonomy" id="1915309"/>
    <lineage>
        <taxon>Bacteria</taxon>
        <taxon>Pseudomonadati</taxon>
        <taxon>Bdellovibrionota</taxon>
        <taxon>Oligoflexia</taxon>
        <taxon>Silvanigrellales</taxon>
        <taxon>Silvanigrellaceae</taxon>
        <taxon>Silvanigrella</taxon>
    </lineage>
</organism>
<dbReference type="AlphaFoldDB" id="A0A1L4D1W1"/>
<reference evidence="1 2" key="1">
    <citation type="submission" date="2016-10" db="EMBL/GenBank/DDBJ databases">
        <title>Silvanigrella aquatica sp. nov., isolated from a freshwater lake located in the Black Forest, Germany, description of Silvanigrellaceae fam. nov., Silvanigrellales ord. nov., reclassification of the order Bdellovibrionales in the class Oligoflexia, reclassification of the families Bacteriovoracaceae and Halobacteriovoraceae in the new order Bacteriovoracales ord. nov., and reclassification of the family Pseudobacteriovoracaceae in the order Oligoflexiales.</title>
        <authorList>
            <person name="Hahn M.W."/>
            <person name="Schmidt J."/>
            <person name="Koll U."/>
            <person name="Rohde M."/>
            <person name="Verbag S."/>
            <person name="Pitt A."/>
            <person name="Nakai R."/>
            <person name="Naganuma T."/>
            <person name="Lang E."/>
        </authorList>
    </citation>
    <scope>NUCLEOTIDE SEQUENCE [LARGE SCALE GENOMIC DNA]</scope>
    <source>
        <strain evidence="1 2">MWH-Nonnen-W8red</strain>
    </source>
</reference>
<evidence type="ECO:0008006" key="3">
    <source>
        <dbReference type="Google" id="ProtNLM"/>
    </source>
</evidence>
<dbReference type="KEGG" id="saqi:AXG55_09860"/>
<dbReference type="STRING" id="1915309.AXG55_09860"/>
<dbReference type="Gene3D" id="3.30.565.10">
    <property type="entry name" value="Histidine kinase-like ATPase, C-terminal domain"/>
    <property type="match status" value="1"/>
</dbReference>
<dbReference type="InterPro" id="IPR029016">
    <property type="entry name" value="GAF-like_dom_sf"/>
</dbReference>
<dbReference type="PANTHER" id="PTHR43102:SF2">
    <property type="entry name" value="GAF DOMAIN-CONTAINING PROTEIN"/>
    <property type="match status" value="1"/>
</dbReference>
<dbReference type="RefSeq" id="WP_148697946.1">
    <property type="nucleotide sequence ID" value="NZ_CP017834.1"/>
</dbReference>
<accession>A0A1L4D1W1</accession>
<gene>
    <name evidence="1" type="ORF">AXG55_09860</name>
</gene>
<dbReference type="OrthoDB" id="315417at2"/>
<dbReference type="EMBL" id="CP017834">
    <property type="protein sequence ID" value="APJ04193.1"/>
    <property type="molecule type" value="Genomic_DNA"/>
</dbReference>
<dbReference type="InterPro" id="IPR036890">
    <property type="entry name" value="HATPase_C_sf"/>
</dbReference>
<dbReference type="SUPFAM" id="SSF55874">
    <property type="entry name" value="ATPase domain of HSP90 chaperone/DNA topoisomerase II/histidine kinase"/>
    <property type="match status" value="1"/>
</dbReference>
<evidence type="ECO:0000313" key="2">
    <source>
        <dbReference type="Proteomes" id="UP000184731"/>
    </source>
</evidence>
<evidence type="ECO:0000313" key="1">
    <source>
        <dbReference type="EMBL" id="APJ04193.1"/>
    </source>
</evidence>